<feature type="binding site" evidence="7">
    <location>
        <position position="81"/>
    </location>
    <ligand>
        <name>Zn(2+)</name>
        <dbReference type="ChEBI" id="CHEBI:29105"/>
    </ligand>
</feature>
<dbReference type="Gene3D" id="3.30.1490.190">
    <property type="match status" value="1"/>
</dbReference>
<evidence type="ECO:0000256" key="1">
    <source>
        <dbReference type="ARBA" id="ARBA00007957"/>
    </source>
</evidence>
<protein>
    <submittedName>
        <fullName evidence="8">Transcriptional repressor</fullName>
    </submittedName>
</protein>
<comment type="cofactor">
    <cofactor evidence="7">
        <name>Zn(2+)</name>
        <dbReference type="ChEBI" id="CHEBI:29105"/>
    </cofactor>
    <text evidence="7">Binds 1 zinc ion per subunit.</text>
</comment>
<keyword evidence="6" id="KW-0804">Transcription</keyword>
<comment type="caution">
    <text evidence="8">The sequence shown here is derived from an EMBL/GenBank/DDBJ whole genome shotgun (WGS) entry which is preliminary data.</text>
</comment>
<reference evidence="8 9" key="1">
    <citation type="submission" date="2019-08" db="EMBL/GenBank/DDBJ databases">
        <title>In-depth cultivation of the pig gut microbiome towards novel bacterial diversity and tailored functional studies.</title>
        <authorList>
            <person name="Wylensek D."/>
            <person name="Hitch T.C.A."/>
            <person name="Clavel T."/>
        </authorList>
    </citation>
    <scope>NUCLEOTIDE SEQUENCE [LARGE SCALE GENOMIC DNA]</scope>
    <source>
        <strain evidence="8 9">WCA-MUC-591-APC-4B</strain>
    </source>
</reference>
<dbReference type="GO" id="GO:0000976">
    <property type="term" value="F:transcription cis-regulatory region binding"/>
    <property type="evidence" value="ECO:0007669"/>
    <property type="project" value="TreeGrafter"/>
</dbReference>
<dbReference type="AlphaFoldDB" id="A0A6N7XHE0"/>
<dbReference type="EMBL" id="VUNA01000004">
    <property type="protein sequence ID" value="MST70314.1"/>
    <property type="molecule type" value="Genomic_DNA"/>
</dbReference>
<dbReference type="PANTHER" id="PTHR33202">
    <property type="entry name" value="ZINC UPTAKE REGULATION PROTEIN"/>
    <property type="match status" value="1"/>
</dbReference>
<dbReference type="GO" id="GO:0045892">
    <property type="term" value="P:negative regulation of DNA-templated transcription"/>
    <property type="evidence" value="ECO:0007669"/>
    <property type="project" value="TreeGrafter"/>
</dbReference>
<organism evidence="8 9">
    <name type="scientific">Mogibacterium kristiansenii</name>
    <dbReference type="NCBI Taxonomy" id="2606708"/>
    <lineage>
        <taxon>Bacteria</taxon>
        <taxon>Bacillati</taxon>
        <taxon>Bacillota</taxon>
        <taxon>Clostridia</taxon>
        <taxon>Peptostreptococcales</taxon>
        <taxon>Anaerovoracaceae</taxon>
        <taxon>Mogibacterium</taxon>
    </lineage>
</organism>
<keyword evidence="7" id="KW-0479">Metal-binding</keyword>
<evidence type="ECO:0000256" key="5">
    <source>
        <dbReference type="ARBA" id="ARBA00023125"/>
    </source>
</evidence>
<dbReference type="PANTHER" id="PTHR33202:SF7">
    <property type="entry name" value="FERRIC UPTAKE REGULATION PROTEIN"/>
    <property type="match status" value="1"/>
</dbReference>
<accession>A0A6N7XHE0</accession>
<feature type="binding site" evidence="7">
    <location>
        <position position="121"/>
    </location>
    <ligand>
        <name>Zn(2+)</name>
        <dbReference type="ChEBI" id="CHEBI:29105"/>
    </ligand>
</feature>
<dbReference type="Proteomes" id="UP000469424">
    <property type="component" value="Unassembled WGS sequence"/>
</dbReference>
<dbReference type="GO" id="GO:0008270">
    <property type="term" value="F:zinc ion binding"/>
    <property type="evidence" value="ECO:0007669"/>
    <property type="project" value="TreeGrafter"/>
</dbReference>
<dbReference type="SUPFAM" id="SSF46785">
    <property type="entry name" value="Winged helix' DNA-binding domain"/>
    <property type="match status" value="1"/>
</dbReference>
<evidence type="ECO:0000256" key="2">
    <source>
        <dbReference type="ARBA" id="ARBA00022491"/>
    </source>
</evidence>
<evidence type="ECO:0000256" key="6">
    <source>
        <dbReference type="ARBA" id="ARBA00023163"/>
    </source>
</evidence>
<comment type="similarity">
    <text evidence="1">Belongs to the Fur family.</text>
</comment>
<gene>
    <name evidence="8" type="ORF">FYJ65_02995</name>
</gene>
<dbReference type="GO" id="GO:1900376">
    <property type="term" value="P:regulation of secondary metabolite biosynthetic process"/>
    <property type="evidence" value="ECO:0007669"/>
    <property type="project" value="TreeGrafter"/>
</dbReference>
<evidence type="ECO:0000256" key="4">
    <source>
        <dbReference type="ARBA" id="ARBA00023015"/>
    </source>
</evidence>
<dbReference type="InterPro" id="IPR036388">
    <property type="entry name" value="WH-like_DNA-bd_sf"/>
</dbReference>
<dbReference type="Pfam" id="PF01475">
    <property type="entry name" value="FUR"/>
    <property type="match status" value="1"/>
</dbReference>
<proteinExistence type="inferred from homology"/>
<dbReference type="RefSeq" id="WP_154553874.1">
    <property type="nucleotide sequence ID" value="NZ_VUNA01000004.1"/>
</dbReference>
<evidence type="ECO:0000313" key="9">
    <source>
        <dbReference type="Proteomes" id="UP000469424"/>
    </source>
</evidence>
<dbReference type="Gene3D" id="1.10.10.10">
    <property type="entry name" value="Winged helix-like DNA-binding domain superfamily/Winged helix DNA-binding domain"/>
    <property type="match status" value="1"/>
</dbReference>
<dbReference type="GO" id="GO:0003700">
    <property type="term" value="F:DNA-binding transcription factor activity"/>
    <property type="evidence" value="ECO:0007669"/>
    <property type="project" value="InterPro"/>
</dbReference>
<evidence type="ECO:0000313" key="8">
    <source>
        <dbReference type="EMBL" id="MST70314.1"/>
    </source>
</evidence>
<dbReference type="CDD" id="cd07153">
    <property type="entry name" value="Fur_like"/>
    <property type="match status" value="1"/>
</dbReference>
<name>A0A6N7XHE0_9FIRM</name>
<evidence type="ECO:0000256" key="7">
    <source>
        <dbReference type="PIRSR" id="PIRSR602481-1"/>
    </source>
</evidence>
<keyword evidence="2" id="KW-0678">Repressor</keyword>
<evidence type="ECO:0000256" key="3">
    <source>
        <dbReference type="ARBA" id="ARBA00022833"/>
    </source>
</evidence>
<feature type="binding site" evidence="7">
    <location>
        <position position="124"/>
    </location>
    <ligand>
        <name>Zn(2+)</name>
        <dbReference type="ChEBI" id="CHEBI:29105"/>
    </ligand>
</feature>
<keyword evidence="3 7" id="KW-0862">Zinc</keyword>
<feature type="binding site" evidence="7">
    <location>
        <position position="84"/>
    </location>
    <ligand>
        <name>Zn(2+)</name>
        <dbReference type="ChEBI" id="CHEBI:29105"/>
    </ligand>
</feature>
<keyword evidence="4" id="KW-0805">Transcription regulation</keyword>
<sequence>MKRRNTIQRNLVLEAIRTMKSHVTAEEVFEFIRKNHPHIGKGTIYRNLGILAEEGEIRRVEIPDGPDRFDFTLKDHYHVRCIRCGEVFDVKMDALSDLMSKVRGPRGMEFLDYDISFKGICPDCRTE</sequence>
<dbReference type="InterPro" id="IPR002481">
    <property type="entry name" value="FUR"/>
</dbReference>
<dbReference type="InterPro" id="IPR036390">
    <property type="entry name" value="WH_DNA-bd_sf"/>
</dbReference>
<keyword evidence="5" id="KW-0238">DNA-binding</keyword>
<dbReference type="InterPro" id="IPR043135">
    <property type="entry name" value="Fur_C"/>
</dbReference>
<keyword evidence="9" id="KW-1185">Reference proteome</keyword>